<reference evidence="1" key="1">
    <citation type="submission" date="2013-12" db="EMBL/GenBank/DDBJ databases">
        <authorList>
            <person name="Linke B."/>
        </authorList>
    </citation>
    <scope>NUCLEOTIDE SEQUENCE [LARGE SCALE GENOMIC DNA]</scope>
    <source>
        <strain evidence="1">CRIB-18</strain>
    </source>
</reference>
<proteinExistence type="predicted"/>
<evidence type="ECO:0000313" key="1">
    <source>
        <dbReference type="EMBL" id="CDR33885.1"/>
    </source>
</evidence>
<evidence type="ECO:0000313" key="2">
    <source>
        <dbReference type="Proteomes" id="UP000031552"/>
    </source>
</evidence>
<dbReference type="Proteomes" id="UP000031552">
    <property type="component" value="Unassembled WGS sequence"/>
</dbReference>
<dbReference type="EMBL" id="CCEJ010000004">
    <property type="protein sequence ID" value="CDR33885.1"/>
    <property type="molecule type" value="Genomic_DNA"/>
</dbReference>
<reference evidence="1" key="2">
    <citation type="submission" date="2014-09" db="EMBL/GenBank/DDBJ databases">
        <title>Criblamydia sequanensis harbors a mega-plasmid encoding arsenite resistance.</title>
        <authorList>
            <person name="Bertelli C."/>
            <person name="Goesmann A."/>
            <person name="Greub G."/>
        </authorList>
    </citation>
    <scope>NUCLEOTIDE SEQUENCE [LARGE SCALE GENOMIC DNA]</scope>
    <source>
        <strain evidence="1">CRIB-18</strain>
    </source>
</reference>
<gene>
    <name evidence="1" type="ORF">CSEC_1059</name>
</gene>
<protein>
    <submittedName>
        <fullName evidence="1">Uncharacterized protein</fullName>
    </submittedName>
</protein>
<accession>A0A090D1K7</accession>
<name>A0A090D1K7_9BACT</name>
<organism evidence="1 2">
    <name type="scientific">Candidatus Criblamydia sequanensis CRIB-18</name>
    <dbReference type="NCBI Taxonomy" id="1437425"/>
    <lineage>
        <taxon>Bacteria</taxon>
        <taxon>Pseudomonadati</taxon>
        <taxon>Chlamydiota</taxon>
        <taxon>Chlamydiia</taxon>
        <taxon>Parachlamydiales</taxon>
        <taxon>Candidatus Criblamydiaceae</taxon>
        <taxon>Candidatus Criblamydia</taxon>
    </lineage>
</organism>
<keyword evidence="2" id="KW-1185">Reference proteome</keyword>
<comment type="caution">
    <text evidence="1">The sequence shown here is derived from an EMBL/GenBank/DDBJ whole genome shotgun (WGS) entry which is preliminary data.</text>
</comment>
<sequence>MVHGFKIFDGERCKAPILCFSSIKLINSAKISSVEAEKKVNLINSICKRTLRSGDNVEAINSKIGRIYAEKNVTLQSTEVKGEVISGKRIEISNSPKLLRRIDGELITISNCPEIGHVTGRKITLEHSNADSIFFREELKLAQNSKVRMIKGCGEELLISNSNTDTIIIHFETVLRVEKEVKVLVSFSNVNKLIFQGCCRGLIRCINGSKIEKITGKYKFVDSFENGNT</sequence>
<dbReference type="STRING" id="1437425.CSEC_1059"/>
<dbReference type="RefSeq" id="WP_041017415.1">
    <property type="nucleotide sequence ID" value="NZ_CCEJ010000004.1"/>
</dbReference>
<dbReference type="AlphaFoldDB" id="A0A090D1K7"/>